<keyword evidence="3" id="KW-1185">Reference proteome</keyword>
<evidence type="ECO:0000313" key="3">
    <source>
        <dbReference type="Proteomes" id="UP000194948"/>
    </source>
</evidence>
<proteinExistence type="predicted"/>
<dbReference type="AlphaFoldDB" id="A0AAQ3Y5A8"/>
<sequence length="517" mass="58764">MKKKSLVVGIVLFLSIFVSGCTSKEEAEQSGNKEKLIKKAEKSIAERPIIYMSNNFMGLMDVDGTVLMDGEKERIKEIDAFSNSTLLQYTTTMHDVFYFNTDSYQIFPENPELRIHNRTFENSKYGRYEDPKLKKYGLILSDGTLVKEAKDMPDNISEFIFRNDNFAYVHFKDDTEGLMNNEGKMLLKGIESFDYLEKEGIETALAVVKIDGGYGVVHDKKGLIFSPEEAKKMEITEIFPYEQRSAAIYKTEEGKYGLINQEGKVIYEEKEPLLFKHISSFSEKGLALATSYGDDLVINEAGEVVTVVADETEEGVSVVDGFLKDDTILVRIGKLHDEKYGLMSEKFEVVKKFPDSYERAPFYLGNGLFSIQKLGEDSFPAIINSSGKKVFSETESQTKEIYTFRKFTDSGLSIFNTKNHDQGLVNQKGKILIEANDGSEIEIEKMQNIYQVSKSLPGKMPTKYYYDKDGELFYQLKENEQIFLSKGLIMLVKPDGKTSIHDENGYLIKTVEVKIQK</sequence>
<organism evidence="2 3">
    <name type="scientific">Candidatus Enterococcus palustris</name>
    <dbReference type="NCBI Taxonomy" id="1834189"/>
    <lineage>
        <taxon>Bacteria</taxon>
        <taxon>Bacillati</taxon>
        <taxon>Bacillota</taxon>
        <taxon>Bacilli</taxon>
        <taxon>Lactobacillales</taxon>
        <taxon>Enterococcaceae</taxon>
        <taxon>Enterococcus</taxon>
    </lineage>
</organism>
<gene>
    <name evidence="2" type="ORF">A5821_001986</name>
</gene>
<reference evidence="2 3" key="2">
    <citation type="submission" date="2024-03" db="EMBL/GenBank/DDBJ databases">
        <title>The Genome Sequence of Enterococcus sp. DIV0205d.</title>
        <authorList>
            <consortium name="The Broad Institute Genomics Platform"/>
            <consortium name="The Broad Institute Microbial Omics Core"/>
            <consortium name="The Broad Institute Genomic Center for Infectious Diseases"/>
            <person name="Earl A."/>
            <person name="Manson A."/>
            <person name="Gilmore M."/>
            <person name="Schwartman J."/>
            <person name="Shea T."/>
            <person name="Abouelleil A."/>
            <person name="Cao P."/>
            <person name="Chapman S."/>
            <person name="Cusick C."/>
            <person name="Young S."/>
            <person name="Neafsey D."/>
            <person name="Nusbaum C."/>
            <person name="Birren B."/>
        </authorList>
    </citation>
    <scope>NUCLEOTIDE SEQUENCE [LARGE SCALE GENOMIC DNA]</scope>
    <source>
        <strain evidence="2 3">7F3_DIV0205</strain>
    </source>
</reference>
<evidence type="ECO:0000313" key="2">
    <source>
        <dbReference type="EMBL" id="WYK00860.1"/>
    </source>
</evidence>
<dbReference type="RefSeq" id="WP_086314419.1">
    <property type="nucleotide sequence ID" value="NZ_CP147244.1"/>
</dbReference>
<feature type="signal peptide" evidence="1">
    <location>
        <begin position="1"/>
        <end position="20"/>
    </location>
</feature>
<protein>
    <recommendedName>
        <fullName evidence="4">Lipoprotein</fullName>
    </recommendedName>
</protein>
<evidence type="ECO:0000256" key="1">
    <source>
        <dbReference type="SAM" id="SignalP"/>
    </source>
</evidence>
<feature type="chain" id="PRO_5042828845" description="Lipoprotein" evidence="1">
    <location>
        <begin position="21"/>
        <end position="517"/>
    </location>
</feature>
<dbReference type="PROSITE" id="PS51257">
    <property type="entry name" value="PROKAR_LIPOPROTEIN"/>
    <property type="match status" value="1"/>
</dbReference>
<evidence type="ECO:0008006" key="4">
    <source>
        <dbReference type="Google" id="ProtNLM"/>
    </source>
</evidence>
<keyword evidence="1" id="KW-0732">Signal</keyword>
<dbReference type="EMBL" id="CP147244">
    <property type="protein sequence ID" value="WYK00860.1"/>
    <property type="molecule type" value="Genomic_DNA"/>
</dbReference>
<name>A0AAQ3Y5A8_9ENTE</name>
<dbReference type="Proteomes" id="UP000194948">
    <property type="component" value="Chromosome"/>
</dbReference>
<reference evidence="3" key="1">
    <citation type="submission" date="2017-05" db="EMBL/GenBank/DDBJ databases">
        <title>The Genome Sequence of EEnterococcus faecalis 9F2_4866.</title>
        <authorList>
            <consortium name="The Broad Institute Genomics Platform"/>
            <consortium name="The Broad Institute Genomic Center for Infectious Diseases"/>
            <person name="Earl A."/>
            <person name="Manson A."/>
            <person name="Schwartman J."/>
            <person name="Gilmore M."/>
            <person name="Abouelleil A."/>
            <person name="Cao P."/>
            <person name="Chapman S."/>
            <person name="Cusick C."/>
            <person name="Shea T."/>
            <person name="Young S."/>
            <person name="Neafsey D."/>
            <person name="Nusbaum C."/>
            <person name="Birren B."/>
        </authorList>
    </citation>
    <scope>NUCLEOTIDE SEQUENCE [LARGE SCALE GENOMIC DNA]</scope>
    <source>
        <strain evidence="3">7F3_DIV0205</strain>
    </source>
</reference>
<accession>A0AAQ3Y5A8</accession>